<dbReference type="AlphaFoldDB" id="A0A420ARW2"/>
<proteinExistence type="predicted"/>
<comment type="caution">
    <text evidence="4">The sequence shown here is derived from an EMBL/GenBank/DDBJ whole genome shotgun (WGS) entry which is preliminary data.</text>
</comment>
<dbReference type="Pfam" id="PF04397">
    <property type="entry name" value="LytTR"/>
    <property type="match status" value="1"/>
</dbReference>
<dbReference type="InterPro" id="IPR046947">
    <property type="entry name" value="LytR-like"/>
</dbReference>
<dbReference type="PROSITE" id="PS50930">
    <property type="entry name" value="HTH_LYTTR"/>
    <property type="match status" value="1"/>
</dbReference>
<dbReference type="SMART" id="SM00850">
    <property type="entry name" value="LytTR"/>
    <property type="match status" value="1"/>
</dbReference>
<dbReference type="InterPro" id="IPR011006">
    <property type="entry name" value="CheY-like_superfamily"/>
</dbReference>
<evidence type="ECO:0000313" key="5">
    <source>
        <dbReference type="Proteomes" id="UP000286246"/>
    </source>
</evidence>
<dbReference type="RefSeq" id="WP_120260979.1">
    <property type="nucleotide sequence ID" value="NZ_RAPY01000004.1"/>
</dbReference>
<evidence type="ECO:0000313" key="4">
    <source>
        <dbReference type="EMBL" id="RKE47165.1"/>
    </source>
</evidence>
<reference evidence="4 5" key="1">
    <citation type="submission" date="2018-09" db="EMBL/GenBank/DDBJ databases">
        <title>Genomic Encyclopedia of Type Strains, Phase III (KMG-III): the genomes of soil and plant-associated and newly described type strains.</title>
        <authorList>
            <person name="Whitman W."/>
        </authorList>
    </citation>
    <scope>NUCLEOTIDE SEQUENCE [LARGE SCALE GENOMIC DNA]</scope>
    <source>
        <strain evidence="4 5">CECT 7938</strain>
    </source>
</reference>
<dbReference type="Gene3D" id="2.40.50.1020">
    <property type="entry name" value="LytTr DNA-binding domain"/>
    <property type="match status" value="1"/>
</dbReference>
<dbReference type="SMART" id="SM00448">
    <property type="entry name" value="REC"/>
    <property type="match status" value="1"/>
</dbReference>
<gene>
    <name evidence="4" type="ORF">DFQ12_4327</name>
</gene>
<dbReference type="Proteomes" id="UP000286246">
    <property type="component" value="Unassembled WGS sequence"/>
</dbReference>
<protein>
    <submittedName>
        <fullName evidence="4">LytTR family two component transcriptional regulator</fullName>
    </submittedName>
</protein>
<keyword evidence="5" id="KW-1185">Reference proteome</keyword>
<dbReference type="InterPro" id="IPR007492">
    <property type="entry name" value="LytTR_DNA-bd_dom"/>
</dbReference>
<evidence type="ECO:0000259" key="3">
    <source>
        <dbReference type="PROSITE" id="PS50930"/>
    </source>
</evidence>
<feature type="domain" description="Response regulatory" evidence="2">
    <location>
        <begin position="2"/>
        <end position="115"/>
    </location>
</feature>
<name>A0A420ARW2_SPHD1</name>
<dbReference type="Gene3D" id="3.40.50.2300">
    <property type="match status" value="1"/>
</dbReference>
<sequence>MKCFIVDDKQFSIEQITRHIVNTPGYEVVGSNTDPVRALSDILTGKVQIDLLFLDVDMPGIDGLEFERQIKGKAYVIFISGHRKYAVEAFESEAKAYLLKPVSYSKFLTAVEKVNNLFKVQQSSFRSNETDFMIKLNGKKHKKVLFETIVYIQASDNYMELHLNDNTTHVVNITMKKLLEILPAKTFVRIHHSYAVNWSYVTIVLGNTIRMKTGITLDISRAYKKEVSLRFNSY</sequence>
<feature type="modified residue" description="4-aspartylphosphate" evidence="1">
    <location>
        <position position="55"/>
    </location>
</feature>
<evidence type="ECO:0000259" key="2">
    <source>
        <dbReference type="PROSITE" id="PS50110"/>
    </source>
</evidence>
<dbReference type="PANTHER" id="PTHR37299">
    <property type="entry name" value="TRANSCRIPTIONAL REGULATOR-RELATED"/>
    <property type="match status" value="1"/>
</dbReference>
<dbReference type="InterPro" id="IPR001789">
    <property type="entry name" value="Sig_transdc_resp-reg_receiver"/>
</dbReference>
<dbReference type="PANTHER" id="PTHR37299:SF1">
    <property type="entry name" value="STAGE 0 SPORULATION PROTEIN A HOMOLOG"/>
    <property type="match status" value="1"/>
</dbReference>
<dbReference type="EMBL" id="RAPY01000004">
    <property type="protein sequence ID" value="RKE47165.1"/>
    <property type="molecule type" value="Genomic_DNA"/>
</dbReference>
<dbReference type="PROSITE" id="PS50110">
    <property type="entry name" value="RESPONSE_REGULATORY"/>
    <property type="match status" value="1"/>
</dbReference>
<dbReference type="Pfam" id="PF00072">
    <property type="entry name" value="Response_reg"/>
    <property type="match status" value="1"/>
</dbReference>
<dbReference type="SUPFAM" id="SSF52172">
    <property type="entry name" value="CheY-like"/>
    <property type="match status" value="1"/>
</dbReference>
<evidence type="ECO:0000256" key="1">
    <source>
        <dbReference type="PROSITE-ProRule" id="PRU00169"/>
    </source>
</evidence>
<dbReference type="OrthoDB" id="701461at2"/>
<accession>A0A420ARW2</accession>
<organism evidence="4 5">
    <name type="scientific">Sphingobacterium detergens</name>
    <dbReference type="NCBI Taxonomy" id="1145106"/>
    <lineage>
        <taxon>Bacteria</taxon>
        <taxon>Pseudomonadati</taxon>
        <taxon>Bacteroidota</taxon>
        <taxon>Sphingobacteriia</taxon>
        <taxon>Sphingobacteriales</taxon>
        <taxon>Sphingobacteriaceae</taxon>
        <taxon>Sphingobacterium</taxon>
    </lineage>
</organism>
<dbReference type="GO" id="GO:0003677">
    <property type="term" value="F:DNA binding"/>
    <property type="evidence" value="ECO:0007669"/>
    <property type="project" value="InterPro"/>
</dbReference>
<feature type="domain" description="HTH LytTR-type" evidence="3">
    <location>
        <begin position="136"/>
        <end position="233"/>
    </location>
</feature>
<dbReference type="GO" id="GO:0000156">
    <property type="term" value="F:phosphorelay response regulator activity"/>
    <property type="evidence" value="ECO:0007669"/>
    <property type="project" value="InterPro"/>
</dbReference>
<keyword evidence="1" id="KW-0597">Phosphoprotein</keyword>